<name>A0A4Y8ZM14_9SPHN</name>
<dbReference type="Proteomes" id="UP000298213">
    <property type="component" value="Unassembled WGS sequence"/>
</dbReference>
<dbReference type="AlphaFoldDB" id="A0A4Y8ZM14"/>
<proteinExistence type="predicted"/>
<reference evidence="2 3" key="1">
    <citation type="submission" date="2019-03" db="EMBL/GenBank/DDBJ databases">
        <title>Genome sequence of Sphingomonas sp. 17J27-24.</title>
        <authorList>
            <person name="Kim M."/>
            <person name="Maeng S."/>
            <person name="Sathiyaraj S."/>
        </authorList>
    </citation>
    <scope>NUCLEOTIDE SEQUENCE [LARGE SCALE GENOMIC DNA]</scope>
    <source>
        <strain evidence="2 3">17J27-24</strain>
    </source>
</reference>
<feature type="domain" description="DUF6894" evidence="1">
    <location>
        <begin position="3"/>
        <end position="70"/>
    </location>
</feature>
<protein>
    <recommendedName>
        <fullName evidence="1">DUF6894 domain-containing protein</fullName>
    </recommendedName>
</protein>
<evidence type="ECO:0000259" key="1">
    <source>
        <dbReference type="Pfam" id="PF21834"/>
    </source>
</evidence>
<evidence type="ECO:0000313" key="3">
    <source>
        <dbReference type="Proteomes" id="UP000298213"/>
    </source>
</evidence>
<gene>
    <name evidence="2" type="ORF">E2493_19920</name>
</gene>
<dbReference type="Pfam" id="PF21834">
    <property type="entry name" value="DUF6894"/>
    <property type="match status" value="1"/>
</dbReference>
<comment type="caution">
    <text evidence="2">The sequence shown here is derived from an EMBL/GenBank/DDBJ whole genome shotgun (WGS) entry which is preliminary data.</text>
</comment>
<evidence type="ECO:0000313" key="2">
    <source>
        <dbReference type="EMBL" id="TFI56497.1"/>
    </source>
</evidence>
<accession>A0A4Y8ZM14</accession>
<dbReference type="EMBL" id="SPDV01000072">
    <property type="protein sequence ID" value="TFI56497.1"/>
    <property type="molecule type" value="Genomic_DNA"/>
</dbReference>
<organism evidence="2 3">
    <name type="scientific">Sphingomonas parva</name>
    <dbReference type="NCBI Taxonomy" id="2555898"/>
    <lineage>
        <taxon>Bacteria</taxon>
        <taxon>Pseudomonadati</taxon>
        <taxon>Pseudomonadota</taxon>
        <taxon>Alphaproteobacteria</taxon>
        <taxon>Sphingomonadales</taxon>
        <taxon>Sphingomonadaceae</taxon>
        <taxon>Sphingomonas</taxon>
    </lineage>
</organism>
<dbReference type="RefSeq" id="WP_135090387.1">
    <property type="nucleotide sequence ID" value="NZ_SPDV01000072.1"/>
</dbReference>
<dbReference type="OrthoDB" id="7476020at2"/>
<dbReference type="InterPro" id="IPR054189">
    <property type="entry name" value="DUF6894"/>
</dbReference>
<sequence length="78" mass="8768">MARFYFHIFNDETTIDEEGQELPDLAAAREAAVEAARELVCESVKKGHLNLDHRIEITGEGNARLMTVTFREAFTLTG</sequence>
<keyword evidence="3" id="KW-1185">Reference proteome</keyword>